<evidence type="ECO:0000256" key="4">
    <source>
        <dbReference type="ARBA" id="ARBA00022622"/>
    </source>
</evidence>
<dbReference type="GO" id="GO:0005886">
    <property type="term" value="C:plasma membrane"/>
    <property type="evidence" value="ECO:0007669"/>
    <property type="project" value="UniProtKB-SubCell"/>
</dbReference>
<dbReference type="InterPro" id="IPR001812">
    <property type="entry name" value="Trypano_VSG_A_N_dom"/>
</dbReference>
<organism evidence="12">
    <name type="scientific">Trypanosoma brucei</name>
    <dbReference type="NCBI Taxonomy" id="5691"/>
    <lineage>
        <taxon>Eukaryota</taxon>
        <taxon>Discoba</taxon>
        <taxon>Euglenozoa</taxon>
        <taxon>Kinetoplastea</taxon>
        <taxon>Metakinetoplastina</taxon>
        <taxon>Trypanosomatida</taxon>
        <taxon>Trypanosomatidae</taxon>
        <taxon>Trypanosoma</taxon>
    </lineage>
</organism>
<reference evidence="12" key="1">
    <citation type="journal article" date="2013" name="PLoS Pathog.">
        <title>Mosaic VSGs and the Scale of Trypanosoma brucei Antigenic Variation.</title>
        <authorList>
            <person name="Hall J.P."/>
            <person name="Wang H."/>
            <person name="Barry J.D."/>
        </authorList>
    </citation>
    <scope>NUCLEOTIDE SEQUENCE</scope>
    <source>
        <strain evidence="12">TREU927/4 GUTat 10.1</strain>
    </source>
</reference>
<dbReference type="AlphaFoldDB" id="S5FUY1"/>
<proteinExistence type="evidence at transcript level"/>
<dbReference type="GO" id="GO:0042783">
    <property type="term" value="P:symbiont-mediated evasion of host immune response"/>
    <property type="evidence" value="ECO:0007669"/>
    <property type="project" value="InterPro"/>
</dbReference>
<gene>
    <name evidence="12" type="primary">VSG</name>
</gene>
<keyword evidence="5" id="KW-0472">Membrane</keyword>
<keyword evidence="6" id="KW-0325">Glycoprotein</keyword>
<dbReference type="Gene3D" id="1.10.470.10">
    <property type="entry name" value="Variant Surface Glycoprotein, subunit A, domain 2"/>
    <property type="match status" value="1"/>
</dbReference>
<protein>
    <submittedName>
        <fullName evidence="12">Variant surface glycoprotein</fullName>
    </submittedName>
</protein>
<evidence type="ECO:0000256" key="6">
    <source>
        <dbReference type="ARBA" id="ARBA00023180"/>
    </source>
</evidence>
<feature type="domain" description="Trypanosome variant surface glycoprotein C-terminal" evidence="11">
    <location>
        <begin position="405"/>
        <end position="517"/>
    </location>
</feature>
<feature type="region of interest" description="Disordered" evidence="8">
    <location>
        <begin position="179"/>
        <end position="202"/>
    </location>
</feature>
<keyword evidence="3" id="KW-1003">Cell membrane</keyword>
<keyword evidence="9" id="KW-0732">Signal</keyword>
<evidence type="ECO:0000256" key="5">
    <source>
        <dbReference type="ARBA" id="ARBA00023136"/>
    </source>
</evidence>
<feature type="signal peptide" evidence="9">
    <location>
        <begin position="1"/>
        <end position="19"/>
    </location>
</feature>
<feature type="domain" description="Trypanosome variant surface glycoprotein A-type N-terminal" evidence="10">
    <location>
        <begin position="7"/>
        <end position="369"/>
    </location>
</feature>
<evidence type="ECO:0000256" key="8">
    <source>
        <dbReference type="SAM" id="MobiDB-lite"/>
    </source>
</evidence>
<evidence type="ECO:0000259" key="11">
    <source>
        <dbReference type="Pfam" id="PF10659"/>
    </source>
</evidence>
<evidence type="ECO:0000259" key="10">
    <source>
        <dbReference type="Pfam" id="PF00913"/>
    </source>
</evidence>
<keyword evidence="7" id="KW-0449">Lipoprotein</keyword>
<reference evidence="12" key="2">
    <citation type="submission" date="2013-01" db="EMBL/GenBank/DDBJ databases">
        <authorList>
            <person name="Hall J.P.J."/>
            <person name="Barry J.D."/>
        </authorList>
    </citation>
    <scope>NUCLEOTIDE SEQUENCE</scope>
    <source>
        <strain evidence="12">TREU927/4 GUTat 10.1</strain>
    </source>
</reference>
<evidence type="ECO:0000256" key="7">
    <source>
        <dbReference type="ARBA" id="ARBA00023288"/>
    </source>
</evidence>
<comment type="subcellular location">
    <subcellularLocation>
        <location evidence="2">Cell membrane</location>
        <topology evidence="2">Lipid-anchor</topology>
        <topology evidence="2">GPI-anchor</topology>
    </subcellularLocation>
</comment>
<dbReference type="Pfam" id="PF10659">
    <property type="entry name" value="Trypan_glycop_C"/>
    <property type="match status" value="1"/>
</dbReference>
<feature type="chain" id="PRO_5004528296" evidence="9">
    <location>
        <begin position="20"/>
        <end position="518"/>
    </location>
</feature>
<dbReference type="GO" id="GO:0098552">
    <property type="term" value="C:side of membrane"/>
    <property type="evidence" value="ECO:0007669"/>
    <property type="project" value="UniProtKB-KW"/>
</dbReference>
<dbReference type="Pfam" id="PF00913">
    <property type="entry name" value="Trypan_glycop"/>
    <property type="match status" value="1"/>
</dbReference>
<evidence type="ECO:0000256" key="2">
    <source>
        <dbReference type="ARBA" id="ARBA00004609"/>
    </source>
</evidence>
<dbReference type="Gene3D" id="3.90.150.10">
    <property type="entry name" value="Variant Surface Glycoprotein, subunit A domain 1"/>
    <property type="match status" value="1"/>
</dbReference>
<evidence type="ECO:0000256" key="1">
    <source>
        <dbReference type="ARBA" id="ARBA00002523"/>
    </source>
</evidence>
<dbReference type="EMBL" id="KC434580">
    <property type="protein sequence ID" value="AGQ49924.1"/>
    <property type="molecule type" value="mRNA"/>
</dbReference>
<evidence type="ECO:0000256" key="9">
    <source>
        <dbReference type="SAM" id="SignalP"/>
    </source>
</evidence>
<name>S5FUY1_9TRYP</name>
<keyword evidence="4" id="KW-0336">GPI-anchor</keyword>
<comment type="function">
    <text evidence="1">VSG forms a coat on the surface of the parasite. The trypanosome evades the immune response of the host by expressing a series of antigenically distinct VSGs from an estimated 1000 VSG genes.</text>
</comment>
<evidence type="ECO:0000313" key="12">
    <source>
        <dbReference type="EMBL" id="AGQ49924.1"/>
    </source>
</evidence>
<dbReference type="SUPFAM" id="SSF58087">
    <property type="entry name" value="Variant surface glycoprotein (N-terminal domain)"/>
    <property type="match status" value="1"/>
</dbReference>
<dbReference type="InterPro" id="IPR019609">
    <property type="entry name" value="Variant_surf_glycoprt_trypan_C"/>
</dbReference>
<dbReference type="VEuPathDB" id="TriTrypDB:Tb427_000173600"/>
<accession>S5FUY1</accession>
<evidence type="ECO:0000256" key="3">
    <source>
        <dbReference type="ARBA" id="ARBA00022475"/>
    </source>
</evidence>
<sequence length="518" mass="54791">MFFLLHLTAAIAATTTVLAANEHAIGPKMTAAVCDTAALFREKLNAAISTAVAAKSHATDSARNILRLKILAARNKDPSTKRQLLPILIAAESNYYTEQATDVPENGVKRVQAAKYSAYVLGNIDEYLRIAGHAAASGTAGCFATGDLSAAGAGHVKYSELKTANPNCQAADLEENPTLDTQNKFKPGGLEPVDGTPTDKSTSVAGCKLHAAGGSNGHIDNGAASNQDMLLAGGLFKIGSSTIEAQTLTNLRTTEATPGLTTIAKAFNADQPGANQQRQALPTTPEDAAQSHAFVTALTRLVNAPNQLSGAELTTQLKALYGKPDQDLKEKLWQKMSSIKAPTDHSSTDKGKTLPEITDISLLTEMLSNATIDAATQVEQTTTCKNQSKELDDDKNGDEANEKICEKFHDKPKECPDKACTYDTKTNKCNAKVVAGTETAATGEKPKDGAASTGCAKHGTDKNACLAEKKDDKPVCAFRTGKDNEPEKEKEMCRDGSFLLNKKFALSVVSAAFVALLF</sequence>